<keyword evidence="7 18" id="KW-0068">Autocatalytic cleavage</keyword>
<dbReference type="Proteomes" id="UP000593567">
    <property type="component" value="Unassembled WGS sequence"/>
</dbReference>
<feature type="binding site" evidence="16">
    <location>
        <position position="65"/>
    </location>
    <ligand>
        <name>substrate</name>
    </ligand>
</feature>
<organism evidence="20 21">
    <name type="scientific">Bugula neritina</name>
    <name type="common">Brown bryozoan</name>
    <name type="synonym">Sertularia neritina</name>
    <dbReference type="NCBI Taxonomy" id="10212"/>
    <lineage>
        <taxon>Eukaryota</taxon>
        <taxon>Metazoa</taxon>
        <taxon>Spiralia</taxon>
        <taxon>Lophotrochozoa</taxon>
        <taxon>Bryozoa</taxon>
        <taxon>Gymnolaemata</taxon>
        <taxon>Cheilostomatida</taxon>
        <taxon>Flustrina</taxon>
        <taxon>Buguloidea</taxon>
        <taxon>Bugulidae</taxon>
        <taxon>Bugula</taxon>
    </lineage>
</organism>
<dbReference type="GO" id="GO:0006597">
    <property type="term" value="P:spermine biosynthetic process"/>
    <property type="evidence" value="ECO:0007669"/>
    <property type="project" value="InterPro"/>
</dbReference>
<evidence type="ECO:0000256" key="6">
    <source>
        <dbReference type="ARBA" id="ARBA00022793"/>
    </source>
</evidence>
<dbReference type="EC" id="4.1.1.50" evidence="4"/>
<evidence type="ECO:0000256" key="18">
    <source>
        <dbReference type="PIRSR" id="PIRSR001355-4"/>
    </source>
</evidence>
<dbReference type="NCBIfam" id="TIGR00535">
    <property type="entry name" value="SAM_DCase"/>
    <property type="match status" value="1"/>
</dbReference>
<dbReference type="InterPro" id="IPR048283">
    <property type="entry name" value="AdoMetDC-like"/>
</dbReference>
<gene>
    <name evidence="20" type="ORF">EB796_019538</name>
</gene>
<accession>A0A7J7J819</accession>
<dbReference type="UniPathway" id="UPA00331">
    <property type="reaction ID" value="UER00451"/>
</dbReference>
<dbReference type="EMBL" id="VXIV02002890">
    <property type="protein sequence ID" value="KAF6022155.1"/>
    <property type="molecule type" value="Genomic_DNA"/>
</dbReference>
<evidence type="ECO:0000256" key="4">
    <source>
        <dbReference type="ARBA" id="ARBA00012357"/>
    </source>
</evidence>
<evidence type="ECO:0000256" key="7">
    <source>
        <dbReference type="ARBA" id="ARBA00022813"/>
    </source>
</evidence>
<feature type="binding site" evidence="16">
    <location>
        <position position="6"/>
    </location>
    <ligand>
        <name>substrate</name>
    </ligand>
</feature>
<feature type="active site" description="Proton acceptor; for processing activity" evidence="15">
    <location>
        <position position="241"/>
    </location>
</feature>
<feature type="chain" id="PRO_5042321269" description="S-adenosylmethionine decarboxylase beta chain" evidence="19">
    <location>
        <begin position="1"/>
        <end position="65"/>
    </location>
</feature>
<keyword evidence="13" id="KW-0670">Pyruvate</keyword>
<dbReference type="GO" id="GO:0004014">
    <property type="term" value="F:adenosylmethionine decarboxylase activity"/>
    <property type="evidence" value="ECO:0007669"/>
    <property type="project" value="UniProtKB-EC"/>
</dbReference>
<dbReference type="Pfam" id="PF01536">
    <property type="entry name" value="SAM_decarbox"/>
    <property type="match status" value="1"/>
</dbReference>
<keyword evidence="21" id="KW-1185">Reference proteome</keyword>
<feature type="modified residue" description="Pyruvic acid (Ser); by autocatalysis" evidence="17">
    <location>
        <position position="66"/>
    </location>
</feature>
<evidence type="ECO:0000256" key="1">
    <source>
        <dbReference type="ARBA" id="ARBA00001928"/>
    </source>
</evidence>
<feature type="active site" description="Proton donor; for catalytic activity" evidence="15">
    <location>
        <position position="80"/>
    </location>
</feature>
<evidence type="ECO:0000256" key="16">
    <source>
        <dbReference type="PIRSR" id="PIRSR001355-2"/>
    </source>
</evidence>
<evidence type="ECO:0000256" key="3">
    <source>
        <dbReference type="ARBA" id="ARBA00008466"/>
    </source>
</evidence>
<feature type="site" description="Cleavage (non-hydrolytic); by autolysis" evidence="18">
    <location>
        <begin position="65"/>
        <end position="66"/>
    </location>
</feature>
<dbReference type="GO" id="GO:0008295">
    <property type="term" value="P:spermidine biosynthetic process"/>
    <property type="evidence" value="ECO:0007669"/>
    <property type="project" value="UniProtKB-KW"/>
</dbReference>
<dbReference type="PANTHER" id="PTHR11570">
    <property type="entry name" value="S-ADENOSYLMETHIONINE DECARBOXYLASE"/>
    <property type="match status" value="1"/>
</dbReference>
<evidence type="ECO:0000256" key="15">
    <source>
        <dbReference type="PIRSR" id="PIRSR001355-1"/>
    </source>
</evidence>
<evidence type="ECO:0000313" key="20">
    <source>
        <dbReference type="EMBL" id="KAF6022155.1"/>
    </source>
</evidence>
<comment type="caution">
    <text evidence="20">The sequence shown here is derived from an EMBL/GenBank/DDBJ whole genome shotgun (WGS) entry which is preliminary data.</text>
</comment>
<keyword evidence="9" id="KW-0620">Polyamine biosynthesis</keyword>
<dbReference type="PANTHER" id="PTHR11570:SF0">
    <property type="entry name" value="S-ADENOSYLMETHIONINE DECARBOXYLASE PROENZYME"/>
    <property type="match status" value="1"/>
</dbReference>
<evidence type="ECO:0000256" key="11">
    <source>
        <dbReference type="ARBA" id="ARBA00023239"/>
    </source>
</evidence>
<evidence type="ECO:0000256" key="10">
    <source>
        <dbReference type="ARBA" id="ARBA00023145"/>
    </source>
</evidence>
<evidence type="ECO:0000256" key="8">
    <source>
        <dbReference type="ARBA" id="ARBA00023066"/>
    </source>
</evidence>
<comment type="similarity">
    <text evidence="3">Belongs to the eukaryotic AdoMetDC family.</text>
</comment>
<feature type="binding site" evidence="16">
    <location>
        <position position="221"/>
    </location>
    <ligand>
        <name>substrate</name>
    </ligand>
</feature>
<comment type="pathway">
    <text evidence="2">Amine and polyamine biosynthesis; S-adenosylmethioninamine biosynthesis; S-adenosylmethioninamine from S-adenosyl-L-methionine: step 1/1.</text>
</comment>
<keyword evidence="6" id="KW-0210">Decarboxylase</keyword>
<proteinExistence type="inferred from homology"/>
<dbReference type="InterPro" id="IPR018166">
    <property type="entry name" value="S-AdoMet_deCO2ase_CS"/>
</dbReference>
<keyword evidence="11" id="KW-0456">Lyase</keyword>
<evidence type="ECO:0000256" key="9">
    <source>
        <dbReference type="ARBA" id="ARBA00023115"/>
    </source>
</evidence>
<name>A0A7J7J819_BUGNE</name>
<keyword evidence="12" id="KW-0704">Schiff base</keyword>
<evidence type="ECO:0000256" key="5">
    <source>
        <dbReference type="ARBA" id="ARBA00022691"/>
    </source>
</evidence>
<dbReference type="OrthoDB" id="1068353at2759"/>
<feature type="active site" description="Schiff-base intermediate with substrate; via pyruvic acid" evidence="15">
    <location>
        <position position="66"/>
    </location>
</feature>
<reference evidence="20" key="1">
    <citation type="submission" date="2020-06" db="EMBL/GenBank/DDBJ databases">
        <title>Draft genome of Bugula neritina, a colonial animal packing powerful symbionts and potential medicines.</title>
        <authorList>
            <person name="Rayko M."/>
        </authorList>
    </citation>
    <scope>NUCLEOTIDE SEQUENCE [LARGE SCALE GENOMIC DNA]</scope>
    <source>
        <strain evidence="20">Kwan_BN1</strain>
    </source>
</reference>
<dbReference type="PROSITE" id="PS01336">
    <property type="entry name" value="ADOMETDC"/>
    <property type="match status" value="1"/>
</dbReference>
<keyword evidence="5" id="KW-0949">S-adenosyl-L-methionine</keyword>
<comment type="catalytic activity">
    <reaction evidence="14">
        <text>S-adenosyl-L-methionine + H(+) = S-adenosyl 3-(methylsulfanyl)propylamine + CO2</text>
        <dbReference type="Rhea" id="RHEA:15981"/>
        <dbReference type="ChEBI" id="CHEBI:15378"/>
        <dbReference type="ChEBI" id="CHEBI:16526"/>
        <dbReference type="ChEBI" id="CHEBI:57443"/>
        <dbReference type="ChEBI" id="CHEBI:59789"/>
        <dbReference type="EC" id="4.1.1.50"/>
    </reaction>
</comment>
<comment type="cofactor">
    <cofactor evidence="1">
        <name>pyruvate</name>
        <dbReference type="ChEBI" id="CHEBI:15361"/>
    </cofactor>
</comment>
<evidence type="ECO:0000256" key="19">
    <source>
        <dbReference type="PIRSR" id="PIRSR001355-5"/>
    </source>
</evidence>
<evidence type="ECO:0000256" key="2">
    <source>
        <dbReference type="ARBA" id="ARBA00004911"/>
    </source>
</evidence>
<evidence type="ECO:0000256" key="14">
    <source>
        <dbReference type="ARBA" id="ARBA00048112"/>
    </source>
</evidence>
<feature type="active site" description="Proton acceptor; for processing activity" evidence="15">
    <location>
        <position position="227"/>
    </location>
</feature>
<evidence type="ECO:0000256" key="12">
    <source>
        <dbReference type="ARBA" id="ARBA00023270"/>
    </source>
</evidence>
<keyword evidence="10" id="KW-0865">Zymogen</keyword>
<dbReference type="SUPFAM" id="SSF56276">
    <property type="entry name" value="S-adenosylmethionine decarboxylase"/>
    <property type="match status" value="1"/>
</dbReference>
<dbReference type="InterPro" id="IPR016067">
    <property type="entry name" value="S-AdoMet_deCO2ase_core"/>
</dbReference>
<keyword evidence="8" id="KW-0745">Spermidine biosynthesis</keyword>
<feature type="chain" id="PRO_5042321268" description="S-adenosylmethionine decarboxylase alpha chain" evidence="19">
    <location>
        <begin position="66"/>
        <end position="332"/>
    </location>
</feature>
<dbReference type="GO" id="GO:0005829">
    <property type="term" value="C:cytosol"/>
    <property type="evidence" value="ECO:0007669"/>
    <property type="project" value="TreeGrafter"/>
</dbReference>
<dbReference type="AlphaFoldDB" id="A0A7J7J819"/>
<dbReference type="PIRSF" id="PIRSF001355">
    <property type="entry name" value="S-AdenosylMet_decarboxylase"/>
    <property type="match status" value="1"/>
</dbReference>
<dbReference type="InterPro" id="IPR001985">
    <property type="entry name" value="S-AdoMet_decarboxylase_euk"/>
</dbReference>
<evidence type="ECO:0000256" key="17">
    <source>
        <dbReference type="PIRSR" id="PIRSR001355-3"/>
    </source>
</evidence>
<sequence>MPEYFFEGAEKLLEIWFSSNNERILKKADLRDIQRADWESILSLVNCEIISVTKSDSLDSYVLSESSMFVSKDRFILKTCGTTTLLHAIKPLIQLVKNVCGFDTIADIFFSRKNFERPCDQIAPHTSFPEEVDWLNGVFGEGIAYSFGRVNADCWHMYTTSPQPHTGVEKPDQTVELLMTDLDPEVMKHYYKSVSMDGKAATKNSGIDKILPKSVIDEHLFEPCGYSANGILPNGQYWTIHITPEPEFAYVSFETNVPLDNYKELFQRVVDVFKPGRTSLTIFANKTSVAKDIHLELADNWETVGNYQRTDFNMAIVKDYNLSYSFYKNTYS</sequence>
<evidence type="ECO:0000313" key="21">
    <source>
        <dbReference type="Proteomes" id="UP000593567"/>
    </source>
</evidence>
<dbReference type="Gene3D" id="3.60.90.10">
    <property type="entry name" value="S-adenosylmethionine decarboxylase"/>
    <property type="match status" value="1"/>
</dbReference>
<protein>
    <recommendedName>
        <fullName evidence="4">adenosylmethionine decarboxylase</fullName>
        <ecNumber evidence="4">4.1.1.50</ecNumber>
    </recommendedName>
</protein>
<feature type="binding site" evidence="16">
    <location>
        <position position="245"/>
    </location>
    <ligand>
        <name>substrate</name>
    </ligand>
</feature>
<evidence type="ECO:0000256" key="13">
    <source>
        <dbReference type="ARBA" id="ARBA00023317"/>
    </source>
</evidence>